<keyword evidence="3" id="KW-0812">Transmembrane</keyword>
<keyword evidence="6" id="KW-1185">Reference proteome</keyword>
<dbReference type="InterPro" id="IPR029058">
    <property type="entry name" value="AB_hydrolase_fold"/>
</dbReference>
<dbReference type="PANTHER" id="PTHR43798">
    <property type="entry name" value="MONOACYLGLYCEROL LIPASE"/>
    <property type="match status" value="1"/>
</dbReference>
<evidence type="ECO:0000313" key="6">
    <source>
        <dbReference type="Proteomes" id="UP000295680"/>
    </source>
</evidence>
<proteinExistence type="inferred from homology"/>
<evidence type="ECO:0000313" key="5">
    <source>
        <dbReference type="EMBL" id="TCO54179.1"/>
    </source>
</evidence>
<comment type="similarity">
    <text evidence="1">Belongs to the peptidase S33 family.</text>
</comment>
<keyword evidence="3" id="KW-0472">Membrane</keyword>
<dbReference type="InterPro" id="IPR050266">
    <property type="entry name" value="AB_hydrolase_sf"/>
</dbReference>
<accession>A0A4R2JDC5</accession>
<sequence>MAGSVLLLLSVVLAIGGGVLAFLVAASLTSSITVIILASLVVIAGVAFLLSRLGFALLRVRRSLSVWLSAVVTVLVGVLAAVTVFSPGPVTQAGAVPPGVRYWDLPTGSRIAYQHAPATGTGRSTPVIFLHGGPGTPGEGIPAAGQVLAADGYPVYVYDQVGAGRSSRLADVTQYTVARQVADLEAIRVAIGADQIVLIGQSWGGSLTAQYLAAHPDRVARAVITSPGPIWRGDVTEANEGDPWTEEPDVSLRDLAMFALVDVNPRAAHALVPDAEADSWMHKLALTGRDSTGCPGSPTAPAHGNMQGFYVNQVTNADFAEIPDPRPALRKVTVPTLIMRGECDFIKWGITRDYRRTLPNSTLVYVRGAGHAIAGNQPEVYLGLLRDFLAGRPMPDYSSDTPPN</sequence>
<organism evidence="5 6">
    <name type="scientific">Actinocrispum wychmicini</name>
    <dbReference type="NCBI Taxonomy" id="1213861"/>
    <lineage>
        <taxon>Bacteria</taxon>
        <taxon>Bacillati</taxon>
        <taxon>Actinomycetota</taxon>
        <taxon>Actinomycetes</taxon>
        <taxon>Pseudonocardiales</taxon>
        <taxon>Pseudonocardiaceae</taxon>
        <taxon>Actinocrispum</taxon>
    </lineage>
</organism>
<dbReference type="EMBL" id="SLWS01000009">
    <property type="protein sequence ID" value="TCO54179.1"/>
    <property type="molecule type" value="Genomic_DNA"/>
</dbReference>
<keyword evidence="2" id="KW-0378">Hydrolase</keyword>
<dbReference type="PRINTS" id="PR00793">
    <property type="entry name" value="PROAMNOPTASE"/>
</dbReference>
<dbReference type="GO" id="GO:0006508">
    <property type="term" value="P:proteolysis"/>
    <property type="evidence" value="ECO:0007669"/>
    <property type="project" value="InterPro"/>
</dbReference>
<feature type="transmembrane region" description="Helical" evidence="3">
    <location>
        <begin position="31"/>
        <end position="51"/>
    </location>
</feature>
<keyword evidence="3" id="KW-1133">Transmembrane helix</keyword>
<evidence type="ECO:0000256" key="2">
    <source>
        <dbReference type="ARBA" id="ARBA00022801"/>
    </source>
</evidence>
<gene>
    <name evidence="5" type="ORF">EV192_109159</name>
</gene>
<dbReference type="Proteomes" id="UP000295680">
    <property type="component" value="Unassembled WGS sequence"/>
</dbReference>
<dbReference type="GO" id="GO:0004177">
    <property type="term" value="F:aminopeptidase activity"/>
    <property type="evidence" value="ECO:0007669"/>
    <property type="project" value="UniProtKB-EC"/>
</dbReference>
<dbReference type="PRINTS" id="PR00111">
    <property type="entry name" value="ABHYDROLASE"/>
</dbReference>
<dbReference type="Pfam" id="PF00561">
    <property type="entry name" value="Abhydrolase_1"/>
    <property type="match status" value="1"/>
</dbReference>
<dbReference type="InterPro" id="IPR002410">
    <property type="entry name" value="Peptidase_S33"/>
</dbReference>
<comment type="caution">
    <text evidence="5">The sequence shown here is derived from an EMBL/GenBank/DDBJ whole genome shotgun (WGS) entry which is preliminary data.</text>
</comment>
<dbReference type="Gene3D" id="3.40.50.1820">
    <property type="entry name" value="alpha/beta hydrolase"/>
    <property type="match status" value="1"/>
</dbReference>
<evidence type="ECO:0000256" key="3">
    <source>
        <dbReference type="SAM" id="Phobius"/>
    </source>
</evidence>
<dbReference type="InterPro" id="IPR000073">
    <property type="entry name" value="AB_hydrolase_1"/>
</dbReference>
<evidence type="ECO:0000259" key="4">
    <source>
        <dbReference type="Pfam" id="PF00561"/>
    </source>
</evidence>
<dbReference type="PANTHER" id="PTHR43798:SF33">
    <property type="entry name" value="HYDROLASE, PUTATIVE (AFU_ORTHOLOGUE AFUA_2G14860)-RELATED"/>
    <property type="match status" value="1"/>
</dbReference>
<feature type="transmembrane region" description="Helical" evidence="3">
    <location>
        <begin position="63"/>
        <end position="85"/>
    </location>
</feature>
<evidence type="ECO:0000256" key="1">
    <source>
        <dbReference type="ARBA" id="ARBA00010088"/>
    </source>
</evidence>
<dbReference type="SUPFAM" id="SSF53474">
    <property type="entry name" value="alpha/beta-Hydrolases"/>
    <property type="match status" value="1"/>
</dbReference>
<protein>
    <submittedName>
        <fullName evidence="5">Proline iminopeptidase</fullName>
    </submittedName>
</protein>
<reference evidence="5 6" key="1">
    <citation type="submission" date="2019-03" db="EMBL/GenBank/DDBJ databases">
        <title>Genomic Encyclopedia of Type Strains, Phase IV (KMG-IV): sequencing the most valuable type-strain genomes for metagenomic binning, comparative biology and taxonomic classification.</title>
        <authorList>
            <person name="Goeker M."/>
        </authorList>
    </citation>
    <scope>NUCLEOTIDE SEQUENCE [LARGE SCALE GENOMIC DNA]</scope>
    <source>
        <strain evidence="5 6">DSM 45934</strain>
    </source>
</reference>
<name>A0A4R2JDC5_9PSEU</name>
<dbReference type="AlphaFoldDB" id="A0A4R2JDC5"/>
<feature type="domain" description="AB hydrolase-1" evidence="4">
    <location>
        <begin position="126"/>
        <end position="373"/>
    </location>
</feature>
<dbReference type="GO" id="GO:0016020">
    <property type="term" value="C:membrane"/>
    <property type="evidence" value="ECO:0007669"/>
    <property type="project" value="TreeGrafter"/>
</dbReference>